<feature type="domain" description="HTH lacI-type" evidence="7">
    <location>
        <begin position="6"/>
        <end position="61"/>
    </location>
</feature>
<dbReference type="PROSITE" id="PS50932">
    <property type="entry name" value="HTH_LACI_2"/>
    <property type="match status" value="1"/>
</dbReference>
<evidence type="ECO:0000256" key="6">
    <source>
        <dbReference type="SAM" id="Phobius"/>
    </source>
</evidence>
<evidence type="ECO:0000256" key="4">
    <source>
        <dbReference type="ARBA" id="ARBA00023163"/>
    </source>
</evidence>
<dbReference type="InterPro" id="IPR000843">
    <property type="entry name" value="HTH_LacI"/>
</dbReference>
<organism evidence="8 9">
    <name type="scientific">Meinhardsimonia xiamenensis</name>
    <dbReference type="NCBI Taxonomy" id="990712"/>
    <lineage>
        <taxon>Bacteria</taxon>
        <taxon>Pseudomonadati</taxon>
        <taxon>Pseudomonadota</taxon>
        <taxon>Alphaproteobacteria</taxon>
        <taxon>Rhodobacterales</taxon>
        <taxon>Paracoccaceae</taxon>
        <taxon>Meinhardsimonia</taxon>
    </lineage>
</organism>
<keyword evidence="3 8" id="KW-0238">DNA-binding</keyword>
<dbReference type="Gene3D" id="3.40.50.2300">
    <property type="match status" value="2"/>
</dbReference>
<evidence type="ECO:0000256" key="1">
    <source>
        <dbReference type="ARBA" id="ARBA00022491"/>
    </source>
</evidence>
<keyword evidence="2" id="KW-0805">Transcription regulation</keyword>
<protein>
    <submittedName>
        <fullName evidence="8">DNA-binding transcriptional regulator, LacI/PurR family</fullName>
    </submittedName>
</protein>
<evidence type="ECO:0000256" key="5">
    <source>
        <dbReference type="SAM" id="MobiDB-lite"/>
    </source>
</evidence>
<evidence type="ECO:0000256" key="2">
    <source>
        <dbReference type="ARBA" id="ARBA00023015"/>
    </source>
</evidence>
<keyword evidence="6" id="KW-1133">Transmembrane helix</keyword>
<keyword evidence="9" id="KW-1185">Reference proteome</keyword>
<keyword evidence="6" id="KW-0472">Membrane</keyword>
<evidence type="ECO:0000259" key="7">
    <source>
        <dbReference type="PROSITE" id="PS50932"/>
    </source>
</evidence>
<feature type="region of interest" description="Disordered" evidence="5">
    <location>
        <begin position="325"/>
        <end position="363"/>
    </location>
</feature>
<keyword evidence="6" id="KW-0812">Transmembrane</keyword>
<evidence type="ECO:0000256" key="3">
    <source>
        <dbReference type="ARBA" id="ARBA00023125"/>
    </source>
</evidence>
<dbReference type="SUPFAM" id="SSF53822">
    <property type="entry name" value="Periplasmic binding protein-like I"/>
    <property type="match status" value="1"/>
</dbReference>
<accession>A0A1G9FPJ4</accession>
<dbReference type="GO" id="GO:0000976">
    <property type="term" value="F:transcription cis-regulatory region binding"/>
    <property type="evidence" value="ECO:0007669"/>
    <property type="project" value="TreeGrafter"/>
</dbReference>
<gene>
    <name evidence="8" type="ORF">SAMN05216257_105283</name>
</gene>
<dbReference type="STRING" id="990712.SAMN05216257_105283"/>
<dbReference type="InterPro" id="IPR046335">
    <property type="entry name" value="LacI/GalR-like_sensor"/>
</dbReference>
<dbReference type="Gene3D" id="1.10.260.40">
    <property type="entry name" value="lambda repressor-like DNA-binding domains"/>
    <property type="match status" value="1"/>
</dbReference>
<dbReference type="PANTHER" id="PTHR30146:SF148">
    <property type="entry name" value="HTH-TYPE TRANSCRIPTIONAL REPRESSOR PURR-RELATED"/>
    <property type="match status" value="1"/>
</dbReference>
<dbReference type="InterPro" id="IPR028082">
    <property type="entry name" value="Peripla_BP_I"/>
</dbReference>
<dbReference type="Pfam" id="PF00356">
    <property type="entry name" value="LacI"/>
    <property type="match status" value="1"/>
</dbReference>
<dbReference type="SMART" id="SM00354">
    <property type="entry name" value="HTH_LACI"/>
    <property type="match status" value="1"/>
</dbReference>
<dbReference type="Pfam" id="PF13377">
    <property type="entry name" value="Peripla_BP_3"/>
    <property type="match status" value="1"/>
</dbReference>
<keyword evidence="1" id="KW-0678">Repressor</keyword>
<feature type="compositionally biased region" description="Low complexity" evidence="5">
    <location>
        <begin position="333"/>
        <end position="356"/>
    </location>
</feature>
<evidence type="ECO:0000313" key="8">
    <source>
        <dbReference type="EMBL" id="SDK90053.1"/>
    </source>
</evidence>
<dbReference type="CDD" id="cd01392">
    <property type="entry name" value="HTH_LacI"/>
    <property type="match status" value="1"/>
</dbReference>
<evidence type="ECO:0000313" key="9">
    <source>
        <dbReference type="Proteomes" id="UP000199328"/>
    </source>
</evidence>
<dbReference type="GO" id="GO:0003700">
    <property type="term" value="F:DNA-binding transcription factor activity"/>
    <property type="evidence" value="ECO:0007669"/>
    <property type="project" value="TreeGrafter"/>
</dbReference>
<dbReference type="PANTHER" id="PTHR30146">
    <property type="entry name" value="LACI-RELATED TRANSCRIPTIONAL REPRESSOR"/>
    <property type="match status" value="1"/>
</dbReference>
<feature type="transmembrane region" description="Helical" evidence="6">
    <location>
        <begin position="43"/>
        <end position="64"/>
    </location>
</feature>
<dbReference type="CDD" id="cd06267">
    <property type="entry name" value="PBP1_LacI_sugar_binding-like"/>
    <property type="match status" value="1"/>
</dbReference>
<dbReference type="SUPFAM" id="SSF47413">
    <property type="entry name" value="lambda repressor-like DNA-binding domains"/>
    <property type="match status" value="1"/>
</dbReference>
<dbReference type="AlphaFoldDB" id="A0A1G9FPJ4"/>
<reference evidence="9" key="1">
    <citation type="submission" date="2016-10" db="EMBL/GenBank/DDBJ databases">
        <authorList>
            <person name="Varghese N."/>
            <person name="Submissions S."/>
        </authorList>
    </citation>
    <scope>NUCLEOTIDE SEQUENCE [LARGE SCALE GENOMIC DNA]</scope>
    <source>
        <strain evidence="9">CGMCC 1.10789</strain>
    </source>
</reference>
<dbReference type="RefSeq" id="WP_211295327.1">
    <property type="nucleotide sequence ID" value="NZ_FNFV01000005.1"/>
</dbReference>
<proteinExistence type="predicted"/>
<dbReference type="InterPro" id="IPR010982">
    <property type="entry name" value="Lambda_DNA-bd_dom_sf"/>
</dbReference>
<dbReference type="EMBL" id="FNFV01000005">
    <property type="protein sequence ID" value="SDK90053.1"/>
    <property type="molecule type" value="Genomic_DNA"/>
</dbReference>
<keyword evidence="4" id="KW-0804">Transcription</keyword>
<dbReference type="Proteomes" id="UP000199328">
    <property type="component" value="Unassembled WGS sequence"/>
</dbReference>
<name>A0A1G9FPJ4_9RHOB</name>
<sequence>MQKRRVTMEDLARQCRVSVATVSRVLAGQPGVRPELRRRVREVAAALGYALPVAMAGRLAVLLASRSALIDATRSQFTLHVLKGMRERAAALGMTLEIRPIDAHFAANFGAGEAAAGYLLLSPESDAQIDAAAAGERPVILVNADDPLMRLSSVAPCNRSAAALATERLIALGHRRILLLTRPGRRTIAQRREGWAERLAAQGLKADLVEEVGDWDPELAAAAIRARLDRNGLDFTAILATGDSLAIGAMLALSDRGVAVPGEVSVMGFDGLPQGELQSPPLSTIEIPMRSIGAAAIDLLRDVVVNPQAPPRRVEIGCRILERGSTGPAAPRGAAGISDAGASDAGASEAGASEAGTSGGIHP</sequence>